<dbReference type="Proteomes" id="UP000319267">
    <property type="component" value="Unassembled WGS sequence"/>
</dbReference>
<keyword evidence="1" id="KW-0732">Signal</keyword>
<sequence>MKKTALTFGLFSLVIVATSFASPASTTLSNEKVSIIPPVDGSTGGGRKQDNPRIASNKIVVKNNELSFANINQSFGDSKKID</sequence>
<name>A0A521D0E9_9FLAO</name>
<organism evidence="2 3">
    <name type="scientific">Flavobacterium nitrogenifigens</name>
    <dbReference type="NCBI Taxonomy" id="1617283"/>
    <lineage>
        <taxon>Bacteria</taxon>
        <taxon>Pseudomonadati</taxon>
        <taxon>Bacteroidota</taxon>
        <taxon>Flavobacteriia</taxon>
        <taxon>Flavobacteriales</taxon>
        <taxon>Flavobacteriaceae</taxon>
        <taxon>Flavobacterium</taxon>
    </lineage>
</organism>
<keyword evidence="3" id="KW-1185">Reference proteome</keyword>
<proteinExistence type="predicted"/>
<protein>
    <submittedName>
        <fullName evidence="2">Uncharacterized protein</fullName>
    </submittedName>
</protein>
<dbReference type="RefSeq" id="WP_111377587.1">
    <property type="nucleotide sequence ID" value="NZ_CP043612.1"/>
</dbReference>
<dbReference type="EMBL" id="FXTQ01000002">
    <property type="protein sequence ID" value="SMO65166.1"/>
    <property type="molecule type" value="Genomic_DNA"/>
</dbReference>
<evidence type="ECO:0000256" key="1">
    <source>
        <dbReference type="SAM" id="SignalP"/>
    </source>
</evidence>
<feature type="chain" id="PRO_5022185120" evidence="1">
    <location>
        <begin position="22"/>
        <end position="82"/>
    </location>
</feature>
<reference evidence="2 3" key="1">
    <citation type="submission" date="2017-05" db="EMBL/GenBank/DDBJ databases">
        <authorList>
            <person name="Varghese N."/>
            <person name="Submissions S."/>
        </authorList>
    </citation>
    <scope>NUCLEOTIDE SEQUENCE [LARGE SCALE GENOMIC DNA]</scope>
    <source>
        <strain evidence="2 3">DSM 29982</strain>
    </source>
</reference>
<feature type="signal peptide" evidence="1">
    <location>
        <begin position="1"/>
        <end position="21"/>
    </location>
</feature>
<dbReference type="OrthoDB" id="1366886at2"/>
<dbReference type="AlphaFoldDB" id="A0A521D0E9"/>
<gene>
    <name evidence="2" type="ORF">SAMN06265220_102860</name>
</gene>
<evidence type="ECO:0000313" key="3">
    <source>
        <dbReference type="Proteomes" id="UP000319267"/>
    </source>
</evidence>
<evidence type="ECO:0000313" key="2">
    <source>
        <dbReference type="EMBL" id="SMO65166.1"/>
    </source>
</evidence>
<accession>A0A521D0E9</accession>